<dbReference type="Gene3D" id="2.30.110.10">
    <property type="entry name" value="Electron Transport, Fmn-binding Protein, Chain A"/>
    <property type="match status" value="1"/>
</dbReference>
<keyword evidence="1" id="KW-0560">Oxidoreductase</keyword>
<reference evidence="3" key="1">
    <citation type="submission" date="2022-10" db="EMBL/GenBank/DDBJ databases">
        <title>The complete genomes of actinobacterial strains from the NBC collection.</title>
        <authorList>
            <person name="Joergensen T.S."/>
            <person name="Alvarez Arevalo M."/>
            <person name="Sterndorff E.B."/>
            <person name="Faurdal D."/>
            <person name="Vuksanovic O."/>
            <person name="Mourched A.-S."/>
            <person name="Charusanti P."/>
            <person name="Shaw S."/>
            <person name="Blin K."/>
            <person name="Weber T."/>
        </authorList>
    </citation>
    <scope>NUCLEOTIDE SEQUENCE</scope>
    <source>
        <strain evidence="3">NBC_01482</strain>
    </source>
</reference>
<keyword evidence="4" id="KW-1185">Reference proteome</keyword>
<evidence type="ECO:0000259" key="2">
    <source>
        <dbReference type="Pfam" id="PF01243"/>
    </source>
</evidence>
<evidence type="ECO:0000313" key="4">
    <source>
        <dbReference type="Proteomes" id="UP001432062"/>
    </source>
</evidence>
<dbReference type="SUPFAM" id="SSF50475">
    <property type="entry name" value="FMN-binding split barrel"/>
    <property type="match status" value="1"/>
</dbReference>
<protein>
    <submittedName>
        <fullName evidence="3">Pyridoxamine 5'-phosphate oxidase family protein</fullName>
    </submittedName>
</protein>
<proteinExistence type="predicted"/>
<dbReference type="PANTHER" id="PTHR35176">
    <property type="entry name" value="HEME OXYGENASE HI_0854-RELATED"/>
    <property type="match status" value="1"/>
</dbReference>
<dbReference type="InterPro" id="IPR052019">
    <property type="entry name" value="F420H2_bilvrd_red/Heme_oxyg"/>
</dbReference>
<dbReference type="Pfam" id="PF01243">
    <property type="entry name" value="PNPOx_N"/>
    <property type="match status" value="1"/>
</dbReference>
<evidence type="ECO:0000256" key="1">
    <source>
        <dbReference type="ARBA" id="ARBA00023002"/>
    </source>
</evidence>
<sequence length="176" mass="19119">MDTINLADRYELPPIDWDSIRKRLDAGIEQAPGTGGLDRHTCWLTTINPDGSPHVTAVGALWVDGAFWFTTGARSRKGRNLARDPRCSMSVATHEFDLVVDGTATRIADPAAVADMARRWADGGWPCRIDDTGEALTAEYSAPSAGPPPWHVYRLTALTATALSTVEPGGATRWRF</sequence>
<organism evidence="3 4">
    <name type="scientific">Nocardia vinacea</name>
    <dbReference type="NCBI Taxonomy" id="96468"/>
    <lineage>
        <taxon>Bacteria</taxon>
        <taxon>Bacillati</taxon>
        <taxon>Actinomycetota</taxon>
        <taxon>Actinomycetes</taxon>
        <taxon>Mycobacteriales</taxon>
        <taxon>Nocardiaceae</taxon>
        <taxon>Nocardia</taxon>
    </lineage>
</organism>
<gene>
    <name evidence="3" type="ORF">OG563_41975</name>
</gene>
<dbReference type="EMBL" id="CP109441">
    <property type="protein sequence ID" value="WUV45598.1"/>
    <property type="molecule type" value="Genomic_DNA"/>
</dbReference>
<feature type="domain" description="Pyridoxamine 5'-phosphate oxidase N-terminal" evidence="2">
    <location>
        <begin position="39"/>
        <end position="119"/>
    </location>
</feature>
<accession>A0ABZ1YR69</accession>
<dbReference type="InterPro" id="IPR011576">
    <property type="entry name" value="Pyridox_Oxase_N"/>
</dbReference>
<evidence type="ECO:0000313" key="3">
    <source>
        <dbReference type="EMBL" id="WUV45598.1"/>
    </source>
</evidence>
<name>A0ABZ1YR69_9NOCA</name>
<dbReference type="PANTHER" id="PTHR35176:SF4">
    <property type="entry name" value="PYRIDOXAMINE 5'-PHOSPHATE OXIDASE-RELATED FMN-BINDING"/>
    <property type="match status" value="1"/>
</dbReference>
<dbReference type="RefSeq" id="WP_327098806.1">
    <property type="nucleotide sequence ID" value="NZ_CP109149.1"/>
</dbReference>
<dbReference type="InterPro" id="IPR012349">
    <property type="entry name" value="Split_barrel_FMN-bd"/>
</dbReference>
<dbReference type="Proteomes" id="UP001432062">
    <property type="component" value="Chromosome"/>
</dbReference>